<evidence type="ECO:0000313" key="2">
    <source>
        <dbReference type="EMBL" id="AVF34840.1"/>
    </source>
</evidence>
<dbReference type="EMBL" id="CP019062">
    <property type="protein sequence ID" value="AVF34840.1"/>
    <property type="molecule type" value="Genomic_DNA"/>
</dbReference>
<gene>
    <name evidence="2" type="ORF">BV494_07785</name>
</gene>
<sequence>MAKAFDFQLTADDRVSESIQSIDDAVKKLIPQLNNARTGLQLGGRQSTEGVDEISGRLGNLAKNARDGVQFIGDLVPPLKMVGGLTLGLSGLAGVFNAVKSGIQGYANAGYKVDTTAKNISTTTRAYQELTGAMIENGSARDAAEGSVSGLYQRANDAVNQRDDGFAALMAQLGIKISKTKEGVADVVKLMDDLNKAMLKESPAKQSVIAQVGGFSPELLSFLRQSTDQVQRLKDQAQRDGLIFSDKDVQNALAFRTQLNHISASWDGLLMKAQVNLGKDPTIQGGLDSISQIMEHGFDTATVGSLMDFNSGGKQADRIREALKDEKFKKTLSWDEKLDLNMGYASGDLIKKLNSFYGPTDKAKLLQQDINGLYVQPPSSVSPAYYNQPGNGNARGIRNNNPGNLRVAPNAVGSDGSFAVFDKAEDGLAAMSRQLQLYGDRGNNTPYGIVHTYAPNSENNTQAYINAITKDTGFGEHEQLDLNDPAVLKRMMTAMIRHENGSQPYSEKDIDSGINASMTDSRWQGLRDPSRLAYQRDQYSDWLMNGPSSTESPSVNQPEKSVEPNINTAGPASSAGGGIDTHKLTAAISTALKDNKSEIEVTFISGRTGERKTVTGTGGKVTTAMPLP</sequence>
<feature type="region of interest" description="Disordered" evidence="1">
    <location>
        <begin position="542"/>
        <end position="579"/>
    </location>
</feature>
<protein>
    <submittedName>
        <fullName evidence="2">Uncharacterized protein</fullName>
    </submittedName>
</protein>
<feature type="compositionally biased region" description="Polar residues" evidence="1">
    <location>
        <begin position="546"/>
        <end position="571"/>
    </location>
</feature>
<evidence type="ECO:0000256" key="1">
    <source>
        <dbReference type="SAM" id="MobiDB-lite"/>
    </source>
</evidence>
<dbReference type="AlphaFoldDB" id="A0A2L1UPH8"/>
<reference evidence="3" key="1">
    <citation type="submission" date="2017-01" db="EMBL/GenBank/DDBJ databases">
        <title>Genome sequence of Rouxiella sp. ERMR1:05.</title>
        <authorList>
            <person name="Kumar R."/>
            <person name="Singh D."/>
            <person name="Kumar S."/>
        </authorList>
    </citation>
    <scope>NUCLEOTIDE SEQUENCE [LARGE SCALE GENOMIC DNA]</scope>
    <source>
        <strain evidence="3">ERMR1:05</strain>
    </source>
</reference>
<proteinExistence type="predicted"/>
<dbReference type="Proteomes" id="UP000239197">
    <property type="component" value="Chromosome"/>
</dbReference>
<accession>A0A2L1UPH8</accession>
<keyword evidence="3" id="KW-1185">Reference proteome</keyword>
<evidence type="ECO:0000313" key="3">
    <source>
        <dbReference type="Proteomes" id="UP000239197"/>
    </source>
</evidence>
<name>A0A2L1UPH8_9GAMM</name>
<dbReference type="OrthoDB" id="8019720at2"/>
<dbReference type="KEGG" id="rox:BV494_07785"/>
<organism evidence="2 3">
    <name type="scientific">Rahnella sikkimica</name>
    <dbReference type="NCBI Taxonomy" id="1805933"/>
    <lineage>
        <taxon>Bacteria</taxon>
        <taxon>Pseudomonadati</taxon>
        <taxon>Pseudomonadota</taxon>
        <taxon>Gammaproteobacteria</taxon>
        <taxon>Enterobacterales</taxon>
        <taxon>Yersiniaceae</taxon>
        <taxon>Rahnella</taxon>
    </lineage>
</organism>